<feature type="transmembrane region" description="Helical" evidence="5">
    <location>
        <begin position="42"/>
        <end position="62"/>
    </location>
</feature>
<dbReference type="PROSITE" id="PS01068">
    <property type="entry name" value="OMPA_1"/>
    <property type="match status" value="1"/>
</dbReference>
<keyword evidence="5" id="KW-0812">Transmembrane</keyword>
<evidence type="ECO:0000313" key="9">
    <source>
        <dbReference type="Proteomes" id="UP000324065"/>
    </source>
</evidence>
<dbReference type="PROSITE" id="PS51123">
    <property type="entry name" value="OMPA_2"/>
    <property type="match status" value="1"/>
</dbReference>
<dbReference type="CDD" id="cd07185">
    <property type="entry name" value="OmpA_C-like"/>
    <property type="match status" value="1"/>
</dbReference>
<evidence type="ECO:0000256" key="4">
    <source>
        <dbReference type="PROSITE-ProRule" id="PRU00473"/>
    </source>
</evidence>
<dbReference type="EMBL" id="VWPJ01000001">
    <property type="protein sequence ID" value="KAA5607485.1"/>
    <property type="molecule type" value="Genomic_DNA"/>
</dbReference>
<dbReference type="PANTHER" id="PTHR30329">
    <property type="entry name" value="STATOR ELEMENT OF FLAGELLAR MOTOR COMPLEX"/>
    <property type="match status" value="1"/>
</dbReference>
<evidence type="ECO:0000256" key="5">
    <source>
        <dbReference type="SAM" id="Phobius"/>
    </source>
</evidence>
<feature type="transmembrane region" description="Helical" evidence="5">
    <location>
        <begin position="69"/>
        <end position="87"/>
    </location>
</feature>
<dbReference type="Proteomes" id="UP000324065">
    <property type="component" value="Unassembled WGS sequence"/>
</dbReference>
<dbReference type="Gene3D" id="3.30.1330.60">
    <property type="entry name" value="OmpA-like domain"/>
    <property type="match status" value="1"/>
</dbReference>
<dbReference type="InterPro" id="IPR006664">
    <property type="entry name" value="OMP_bac"/>
</dbReference>
<dbReference type="InterPro" id="IPR036737">
    <property type="entry name" value="OmpA-like_sf"/>
</dbReference>
<dbReference type="OrthoDB" id="9782229at2"/>
<organism evidence="8 9">
    <name type="scientific">Roseospira marina</name>
    <dbReference type="NCBI Taxonomy" id="140057"/>
    <lineage>
        <taxon>Bacteria</taxon>
        <taxon>Pseudomonadati</taxon>
        <taxon>Pseudomonadota</taxon>
        <taxon>Alphaproteobacteria</taxon>
        <taxon>Rhodospirillales</taxon>
        <taxon>Rhodospirillaceae</taxon>
        <taxon>Roseospira</taxon>
    </lineage>
</organism>
<sequence>MPRFTPRFTHHRLRAAVFLVPMSGLFLAGCTANNNGYYTTQGAGVGALGGAAAGAAIGAVAGSNVARSALIGAGVGVLAGGAVGAYMDSQEEELRRNLAGTNVSVQRQGDSLLLVMPANVTFAFDSSDIAPTFQPTLTEVATTLRNNPQTYIQVHGHTDAVGSETYNQGLSERRAQSVVNFLLGQGILPERLYWQGHGETQPIATNDTAAGRQQNRRVEIRIIPHTA</sequence>
<evidence type="ECO:0000256" key="2">
    <source>
        <dbReference type="ARBA" id="ARBA00023136"/>
    </source>
</evidence>
<dbReference type="AlphaFoldDB" id="A0A5M6IIH5"/>
<dbReference type="GO" id="GO:0009279">
    <property type="term" value="C:cell outer membrane"/>
    <property type="evidence" value="ECO:0007669"/>
    <property type="project" value="UniProtKB-SubCell"/>
</dbReference>
<feature type="signal peptide" evidence="6">
    <location>
        <begin position="1"/>
        <end position="28"/>
    </location>
</feature>
<dbReference type="RefSeq" id="WP_150060618.1">
    <property type="nucleotide sequence ID" value="NZ_JACHII010000001.1"/>
</dbReference>
<dbReference type="Pfam" id="PF00691">
    <property type="entry name" value="OmpA"/>
    <property type="match status" value="1"/>
</dbReference>
<dbReference type="SUPFAM" id="SSF103088">
    <property type="entry name" value="OmpA-like"/>
    <property type="match status" value="1"/>
</dbReference>
<dbReference type="InterPro" id="IPR006690">
    <property type="entry name" value="OMPA-like_CS"/>
</dbReference>
<dbReference type="InterPro" id="IPR039567">
    <property type="entry name" value="Gly-zipper"/>
</dbReference>
<comment type="subcellular location">
    <subcellularLocation>
        <location evidence="1">Cell outer membrane</location>
    </subcellularLocation>
</comment>
<evidence type="ECO:0000256" key="3">
    <source>
        <dbReference type="ARBA" id="ARBA00023237"/>
    </source>
</evidence>
<gene>
    <name evidence="8" type="ORF">F1188_01595</name>
</gene>
<evidence type="ECO:0000256" key="1">
    <source>
        <dbReference type="ARBA" id="ARBA00004442"/>
    </source>
</evidence>
<accession>A0A5M6IIH5</accession>
<comment type="caution">
    <text evidence="8">The sequence shown here is derived from an EMBL/GenBank/DDBJ whole genome shotgun (WGS) entry which is preliminary data.</text>
</comment>
<proteinExistence type="predicted"/>
<dbReference type="PROSITE" id="PS51257">
    <property type="entry name" value="PROKAR_LIPOPROTEIN"/>
    <property type="match status" value="1"/>
</dbReference>
<name>A0A5M6IIH5_9PROT</name>
<evidence type="ECO:0000313" key="8">
    <source>
        <dbReference type="EMBL" id="KAA5607485.1"/>
    </source>
</evidence>
<evidence type="ECO:0000259" key="7">
    <source>
        <dbReference type="PROSITE" id="PS51123"/>
    </source>
</evidence>
<dbReference type="PRINTS" id="PR01021">
    <property type="entry name" value="OMPADOMAIN"/>
</dbReference>
<feature type="domain" description="OmpA-like" evidence="7">
    <location>
        <begin position="109"/>
        <end position="226"/>
    </location>
</feature>
<reference evidence="8 9" key="1">
    <citation type="submission" date="2019-09" db="EMBL/GenBank/DDBJ databases">
        <title>Genome sequence of Roseospira marina, one of the more divergent members of the non-sulfur purple photosynthetic bacterial family, the Rhodospirillaceae.</title>
        <authorList>
            <person name="Meyer T."/>
            <person name="Kyndt J."/>
        </authorList>
    </citation>
    <scope>NUCLEOTIDE SEQUENCE [LARGE SCALE GENOMIC DNA]</scope>
    <source>
        <strain evidence="8 9">DSM 15113</strain>
    </source>
</reference>
<keyword evidence="5" id="KW-1133">Transmembrane helix</keyword>
<evidence type="ECO:0000256" key="6">
    <source>
        <dbReference type="SAM" id="SignalP"/>
    </source>
</evidence>
<keyword evidence="6" id="KW-0732">Signal</keyword>
<protein>
    <submittedName>
        <fullName evidence="8">OmpA family protein</fullName>
    </submittedName>
</protein>
<dbReference type="PANTHER" id="PTHR30329:SF21">
    <property type="entry name" value="LIPOPROTEIN YIAD-RELATED"/>
    <property type="match status" value="1"/>
</dbReference>
<keyword evidence="3" id="KW-0998">Cell outer membrane</keyword>
<keyword evidence="2 4" id="KW-0472">Membrane</keyword>
<dbReference type="InterPro" id="IPR050330">
    <property type="entry name" value="Bact_OuterMem_StrucFunc"/>
</dbReference>
<feature type="chain" id="PRO_5024332909" evidence="6">
    <location>
        <begin position="29"/>
        <end position="227"/>
    </location>
</feature>
<keyword evidence="9" id="KW-1185">Reference proteome</keyword>
<dbReference type="Pfam" id="PF13488">
    <property type="entry name" value="Gly-zipper_Omp"/>
    <property type="match status" value="1"/>
</dbReference>
<dbReference type="InterPro" id="IPR006665">
    <property type="entry name" value="OmpA-like"/>
</dbReference>